<accession>A0A1I7YTE5</accession>
<keyword evidence="1" id="KW-1185">Reference proteome</keyword>
<dbReference type="WBParaSite" id="L893_g19312.t1">
    <property type="protein sequence ID" value="L893_g19312.t1"/>
    <property type="gene ID" value="L893_g19312"/>
</dbReference>
<protein>
    <submittedName>
        <fullName evidence="2">Uncharacterized protein</fullName>
    </submittedName>
</protein>
<proteinExistence type="predicted"/>
<dbReference type="AlphaFoldDB" id="A0A1I7YTE5"/>
<evidence type="ECO:0000313" key="1">
    <source>
        <dbReference type="Proteomes" id="UP000095287"/>
    </source>
</evidence>
<organism evidence="1 2">
    <name type="scientific">Steinernema glaseri</name>
    <dbReference type="NCBI Taxonomy" id="37863"/>
    <lineage>
        <taxon>Eukaryota</taxon>
        <taxon>Metazoa</taxon>
        <taxon>Ecdysozoa</taxon>
        <taxon>Nematoda</taxon>
        <taxon>Chromadorea</taxon>
        <taxon>Rhabditida</taxon>
        <taxon>Tylenchina</taxon>
        <taxon>Panagrolaimomorpha</taxon>
        <taxon>Strongyloidoidea</taxon>
        <taxon>Steinernematidae</taxon>
        <taxon>Steinernema</taxon>
    </lineage>
</organism>
<dbReference type="Proteomes" id="UP000095287">
    <property type="component" value="Unplaced"/>
</dbReference>
<name>A0A1I7YTE5_9BILA</name>
<sequence>MVHAEVTHKLGILFDDSSNSLVRIQRPADDRLQQAQLLQHFDARGSHTVCTYQPEYANLIVQLDIRRETSRHRVSSAQSEQPTLQLERHSNLWRQRCHLNRYFCCGHVRAVFSDLHAIFPLQHVFGMSIVKILLSCG</sequence>
<reference evidence="2" key="1">
    <citation type="submission" date="2016-11" db="UniProtKB">
        <authorList>
            <consortium name="WormBaseParasite"/>
        </authorList>
    </citation>
    <scope>IDENTIFICATION</scope>
</reference>
<evidence type="ECO:0000313" key="2">
    <source>
        <dbReference type="WBParaSite" id="L893_g19312.t1"/>
    </source>
</evidence>